<dbReference type="OrthoDB" id="9953088at2"/>
<dbReference type="EMBL" id="QUZM01000079">
    <property type="protein sequence ID" value="RFF36767.1"/>
    <property type="molecule type" value="Genomic_DNA"/>
</dbReference>
<dbReference type="Proteomes" id="UP000259570">
    <property type="component" value="Unassembled WGS sequence"/>
</dbReference>
<evidence type="ECO:0000313" key="3">
    <source>
        <dbReference type="Proteomes" id="UP000259570"/>
    </source>
</evidence>
<reference evidence="2 3" key="1">
    <citation type="submission" date="2018-08" db="EMBL/GenBank/DDBJ databases">
        <title>Genome sequencing of X. nasturtii WHRI 8984.</title>
        <authorList>
            <person name="Studholme D.J."/>
            <person name="Mchugh J."/>
            <person name="Vicente J."/>
        </authorList>
    </citation>
    <scope>NUCLEOTIDE SEQUENCE [LARGE SCALE GENOMIC DNA]</scope>
    <source>
        <strain evidence="2 3">WHRI 8984</strain>
    </source>
</reference>
<comment type="caution">
    <text evidence="2">The sequence shown here is derived from an EMBL/GenBank/DDBJ whole genome shotgun (WGS) entry which is preliminary data.</text>
</comment>
<organism evidence="2 3">
    <name type="scientific">Xanthomonas nasturtii</name>
    <dbReference type="NCBI Taxonomy" id="1843581"/>
    <lineage>
        <taxon>Bacteria</taxon>
        <taxon>Pseudomonadati</taxon>
        <taxon>Pseudomonadota</taxon>
        <taxon>Gammaproteobacteria</taxon>
        <taxon>Lysobacterales</taxon>
        <taxon>Lysobacteraceae</taxon>
        <taxon>Xanthomonas</taxon>
    </lineage>
</organism>
<protein>
    <submittedName>
        <fullName evidence="2">Uncharacterized protein</fullName>
    </submittedName>
</protein>
<accession>A0A3E1KDX1</accession>
<dbReference type="AlphaFoldDB" id="A0A3E1KDX1"/>
<name>A0A3E1KDX1_9XANT</name>
<sequence length="88" mass="10083">MVDSDDAAARHVLGPGQRHHECGRARQPAVAELHHTCRQAPGMVMMRHVSLVTGLANMTNARSMCVIRHSRWRMDAERLDDVRMWQRL</sequence>
<proteinExistence type="predicted"/>
<evidence type="ECO:0000313" key="2">
    <source>
        <dbReference type="EMBL" id="RFF36767.1"/>
    </source>
</evidence>
<feature type="region of interest" description="Disordered" evidence="1">
    <location>
        <begin position="1"/>
        <end position="26"/>
    </location>
</feature>
<evidence type="ECO:0000256" key="1">
    <source>
        <dbReference type="SAM" id="MobiDB-lite"/>
    </source>
</evidence>
<gene>
    <name evidence="2" type="ORF">DZD52_20410</name>
</gene>